<evidence type="ECO:0000313" key="1">
    <source>
        <dbReference type="EMBL" id="VDO26607.1"/>
    </source>
</evidence>
<dbReference type="Proteomes" id="UP000268014">
    <property type="component" value="Unassembled WGS sequence"/>
</dbReference>
<sequence length="252" mass="28270">MEETWAVSESQSAERTSGRLTEELGPLLAILGLRIDKHTTVSIIYCYAPTSTAIDGEKNSFHKELEKISKIERSYYKYVVGDFNAIIHEERPATARTEPPGIGETEENGEPFFCEALGDRRIKEHISGLSIASCFICHESDANIVVKKEASDNVRLNTIEKAIKDENEEMPTSPCVGAVTESVPTRNLLWILEVWQHVRCLRLSYLLALEWPYLLAFILHESSLRLGCDVNESQTIKTTSPVASVLLQILHP</sequence>
<name>A0A0N4W6G2_HAEPC</name>
<accession>A0A0N4W6G2</accession>
<dbReference type="WBParaSite" id="HPLM_0000563901-mRNA-1">
    <property type="protein sequence ID" value="HPLM_0000563901-mRNA-1"/>
    <property type="gene ID" value="HPLM_0000563901"/>
</dbReference>
<organism evidence="3">
    <name type="scientific">Haemonchus placei</name>
    <name type="common">Barber's pole worm</name>
    <dbReference type="NCBI Taxonomy" id="6290"/>
    <lineage>
        <taxon>Eukaryota</taxon>
        <taxon>Metazoa</taxon>
        <taxon>Ecdysozoa</taxon>
        <taxon>Nematoda</taxon>
        <taxon>Chromadorea</taxon>
        <taxon>Rhabditida</taxon>
        <taxon>Rhabditina</taxon>
        <taxon>Rhabditomorpha</taxon>
        <taxon>Strongyloidea</taxon>
        <taxon>Trichostrongylidae</taxon>
        <taxon>Haemonchus</taxon>
    </lineage>
</organism>
<gene>
    <name evidence="1" type="ORF">HPLM_LOCUS5631</name>
</gene>
<dbReference type="EMBL" id="UZAF01016368">
    <property type="protein sequence ID" value="VDO26607.1"/>
    <property type="molecule type" value="Genomic_DNA"/>
</dbReference>
<dbReference type="AlphaFoldDB" id="A0A0N4W6G2"/>
<reference evidence="3" key="1">
    <citation type="submission" date="2017-02" db="UniProtKB">
        <authorList>
            <consortium name="WormBaseParasite"/>
        </authorList>
    </citation>
    <scope>IDENTIFICATION</scope>
</reference>
<evidence type="ECO:0000313" key="3">
    <source>
        <dbReference type="WBParaSite" id="HPLM_0000563901-mRNA-1"/>
    </source>
</evidence>
<protein>
    <submittedName>
        <fullName evidence="3">Endo/exonuclease/phosphatase domain-containing protein</fullName>
    </submittedName>
</protein>
<evidence type="ECO:0000313" key="2">
    <source>
        <dbReference type="Proteomes" id="UP000268014"/>
    </source>
</evidence>
<keyword evidence="2" id="KW-1185">Reference proteome</keyword>
<proteinExistence type="predicted"/>
<reference evidence="1 2" key="2">
    <citation type="submission" date="2018-11" db="EMBL/GenBank/DDBJ databases">
        <authorList>
            <consortium name="Pathogen Informatics"/>
        </authorList>
    </citation>
    <scope>NUCLEOTIDE SEQUENCE [LARGE SCALE GENOMIC DNA]</scope>
    <source>
        <strain evidence="1 2">MHpl1</strain>
    </source>
</reference>